<protein>
    <submittedName>
        <fullName evidence="2">Uncharacterized protein</fullName>
    </submittedName>
</protein>
<name>A0A0F3GV68_9BACT</name>
<dbReference type="GO" id="GO:0008832">
    <property type="term" value="F:dGTPase activity"/>
    <property type="evidence" value="ECO:0007669"/>
    <property type="project" value="TreeGrafter"/>
</dbReference>
<gene>
    <name evidence="1" type="ORF">MBAV_001941</name>
    <name evidence="2" type="ORF">MBAV_001945</name>
</gene>
<dbReference type="AlphaFoldDB" id="A0A0F3GV68"/>
<proteinExistence type="predicted"/>
<reference evidence="2 3" key="1">
    <citation type="submission" date="2015-02" db="EMBL/GenBank/DDBJ databases">
        <title>Single-cell genomics of uncultivated deep-branching MTB reveals a conserved set of magnetosome genes.</title>
        <authorList>
            <person name="Kolinko S."/>
            <person name="Richter M."/>
            <person name="Glockner F.O."/>
            <person name="Brachmann A."/>
            <person name="Schuler D."/>
        </authorList>
    </citation>
    <scope>NUCLEOTIDE SEQUENCE [LARGE SCALE GENOMIC DNA]</scope>
    <source>
        <strain evidence="2">TM-1</strain>
    </source>
</reference>
<dbReference type="EMBL" id="LACI01000833">
    <property type="protein sequence ID" value="KJU85864.1"/>
    <property type="molecule type" value="Genomic_DNA"/>
</dbReference>
<dbReference type="PANTHER" id="PTHR11373">
    <property type="entry name" value="DEOXYNUCLEOSIDE TRIPHOSPHATE TRIPHOSPHOHYDROLASE"/>
    <property type="match status" value="1"/>
</dbReference>
<dbReference type="Gene3D" id="1.10.3210.10">
    <property type="entry name" value="Hypothetical protein af1432"/>
    <property type="match status" value="1"/>
</dbReference>
<evidence type="ECO:0000313" key="1">
    <source>
        <dbReference type="EMBL" id="KJU85860.1"/>
    </source>
</evidence>
<dbReference type="PANTHER" id="PTHR11373:SF4">
    <property type="entry name" value="DEOXYNUCLEOSIDE TRIPHOSPHATE TRIPHOSPHOHYDROLASE SAMHD1"/>
    <property type="match status" value="1"/>
</dbReference>
<dbReference type="InterPro" id="IPR050135">
    <property type="entry name" value="dGTPase-like"/>
</dbReference>
<dbReference type="EMBL" id="LACI01000833">
    <property type="protein sequence ID" value="KJU85860.1"/>
    <property type="molecule type" value="Genomic_DNA"/>
</dbReference>
<evidence type="ECO:0000313" key="2">
    <source>
        <dbReference type="EMBL" id="KJU85864.1"/>
    </source>
</evidence>
<sequence>MKMNPFRWINGYKDRITDFMPKCKDYYFECLFLVALIYHDAGHYPFSHTLEFNHDIDIEGTHEERLFDLINEGFEESEFDKIPLPCTDKKKGQECFISSLKFLIAHEDFNCNCLPKKCDYDYYYIRLRVLQKLVSGFLDLDRIDHYLRDSFFTGVKLANFNIEYLLRGMMFRIKDSGGKEEFDLCLNKDALIHAKGLLYSKEQINDAIFENPELINYEIILNHCITKYVKDKDKDKDENKTINETIEDIYKMEDWKLLGELEKFDKNKAYEKNKKMEEKNFLDELYKPNESNKEVDNMFNRLKTKKPLFFIGKFTLKGNYDVDFGEEGNAYWNYRNDPELISALKTLYDFILGFCIESLYLKEDVLYANDIVNFIKKEIYDEYIGYIRTYFPINTTNECDAIKNIMKYLLFHSKTDKKEENIEFIKKRKKLYDKIGSKTTRILFNNIKREFINKMKNIISDNNIDIDLYAKFSKKFLDFYDLSHDVVDLSEIVISNSGRKLGEDYSEKEFLRMFAGRDIKSRNNLWLYTTYEINDNKRKTIVEILDKCGFNCTRSS</sequence>
<dbReference type="GO" id="GO:0006203">
    <property type="term" value="P:dGTP catabolic process"/>
    <property type="evidence" value="ECO:0007669"/>
    <property type="project" value="TreeGrafter"/>
</dbReference>
<comment type="caution">
    <text evidence="2">The sequence shown here is derived from an EMBL/GenBank/DDBJ whole genome shotgun (WGS) entry which is preliminary data.</text>
</comment>
<keyword evidence="3" id="KW-1185">Reference proteome</keyword>
<dbReference type="Proteomes" id="UP000033423">
    <property type="component" value="Unassembled WGS sequence"/>
</dbReference>
<accession>A0A0F3GV68</accession>
<evidence type="ECO:0000313" key="3">
    <source>
        <dbReference type="Proteomes" id="UP000033423"/>
    </source>
</evidence>
<organism evidence="2 3">
    <name type="scientific">Candidatus Magnetobacterium bavaricum</name>
    <dbReference type="NCBI Taxonomy" id="29290"/>
    <lineage>
        <taxon>Bacteria</taxon>
        <taxon>Pseudomonadati</taxon>
        <taxon>Nitrospirota</taxon>
        <taxon>Thermodesulfovibrionia</taxon>
        <taxon>Thermodesulfovibrionales</taxon>
        <taxon>Candidatus Magnetobacteriaceae</taxon>
        <taxon>Candidatus Magnetobacterium</taxon>
    </lineage>
</organism>
<dbReference type="SUPFAM" id="SSF109604">
    <property type="entry name" value="HD-domain/PDEase-like"/>
    <property type="match status" value="1"/>
</dbReference>